<comment type="cofactor">
    <cofactor evidence="2">
        <name>Mg(2+)</name>
        <dbReference type="ChEBI" id="CHEBI:18420"/>
    </cofactor>
</comment>
<organism evidence="11 12">
    <name type="scientific">Candidatus Terraquivivens tikiterensis</name>
    <dbReference type="NCBI Taxonomy" id="1980982"/>
    <lineage>
        <taxon>Archaea</taxon>
        <taxon>Nitrososphaerota</taxon>
        <taxon>Candidatus Wolframiiraptoraceae</taxon>
        <taxon>Candidatus Terraquivivens</taxon>
    </lineage>
</organism>
<dbReference type="InterPro" id="IPR051538">
    <property type="entry name" value="Acyl-CoA_Synth/Transferase"/>
</dbReference>
<dbReference type="Proteomes" id="UP000244066">
    <property type="component" value="Unassembled WGS sequence"/>
</dbReference>
<evidence type="ECO:0000256" key="2">
    <source>
        <dbReference type="ARBA" id="ARBA00001946"/>
    </source>
</evidence>
<dbReference type="PANTHER" id="PTHR43334:SF1">
    <property type="entry name" value="3-HYDROXYPROPIONATE--COA LIGASE [ADP-FORMING]"/>
    <property type="match status" value="1"/>
</dbReference>
<comment type="caution">
    <text evidence="11">The sequence shown here is derived from an EMBL/GenBank/DDBJ whole genome shotgun (WGS) entry which is preliminary data.</text>
</comment>
<protein>
    <submittedName>
        <fullName evidence="11">Acetyl-CoA synthetase</fullName>
    </submittedName>
</protein>
<evidence type="ECO:0000259" key="10">
    <source>
        <dbReference type="PROSITE" id="PS50975"/>
    </source>
</evidence>
<dbReference type="SUPFAM" id="SSF56059">
    <property type="entry name" value="Glutathione synthetase ATP-binding domain-like"/>
    <property type="match status" value="1"/>
</dbReference>
<dbReference type="GO" id="GO:0046872">
    <property type="term" value="F:metal ion binding"/>
    <property type="evidence" value="ECO:0007669"/>
    <property type="project" value="UniProtKB-KW"/>
</dbReference>
<keyword evidence="5 9" id="KW-0547">Nucleotide-binding</keyword>
<dbReference type="GO" id="GO:0005524">
    <property type="term" value="F:ATP binding"/>
    <property type="evidence" value="ECO:0007669"/>
    <property type="project" value="UniProtKB-UniRule"/>
</dbReference>
<evidence type="ECO:0000256" key="3">
    <source>
        <dbReference type="ARBA" id="ARBA00022598"/>
    </source>
</evidence>
<keyword evidence="7" id="KW-0460">Magnesium</keyword>
<evidence type="ECO:0000256" key="5">
    <source>
        <dbReference type="ARBA" id="ARBA00022741"/>
    </source>
</evidence>
<keyword evidence="3" id="KW-0436">Ligase</keyword>
<dbReference type="PANTHER" id="PTHR43334">
    <property type="entry name" value="ACETATE--COA LIGASE [ADP-FORMING]"/>
    <property type="match status" value="1"/>
</dbReference>
<evidence type="ECO:0000256" key="9">
    <source>
        <dbReference type="PROSITE-ProRule" id="PRU00409"/>
    </source>
</evidence>
<evidence type="ECO:0000256" key="1">
    <source>
        <dbReference type="ARBA" id="ARBA00001936"/>
    </source>
</evidence>
<keyword evidence="8" id="KW-0464">Manganese</keyword>
<keyword evidence="4" id="KW-0479">Metal-binding</keyword>
<dbReference type="GO" id="GO:0016874">
    <property type="term" value="F:ligase activity"/>
    <property type="evidence" value="ECO:0007669"/>
    <property type="project" value="UniProtKB-KW"/>
</dbReference>
<reference evidence="11 12" key="1">
    <citation type="submission" date="2017-04" db="EMBL/GenBank/DDBJ databases">
        <title>Draft Aigarchaeota genome from a New Zealand hot spring.</title>
        <authorList>
            <person name="Reysenbach A.-L."/>
            <person name="Donaho J.A."/>
            <person name="Gerhart J."/>
            <person name="Kelley J.F."/>
            <person name="Kouba K."/>
            <person name="Podar M."/>
            <person name="Stott M."/>
        </authorList>
    </citation>
    <scope>NUCLEOTIDE SEQUENCE [LARGE SCALE GENOMIC DNA]</scope>
    <source>
        <strain evidence="11">NZ13_MG1</strain>
    </source>
</reference>
<dbReference type="InterPro" id="IPR013815">
    <property type="entry name" value="ATP_grasp_subdomain_1"/>
</dbReference>
<dbReference type="FunFam" id="3.30.1490.20:FF:000020">
    <property type="entry name" value="Protein lysine acetyltransferase"/>
    <property type="match status" value="1"/>
</dbReference>
<evidence type="ECO:0000256" key="4">
    <source>
        <dbReference type="ARBA" id="ARBA00022723"/>
    </source>
</evidence>
<feature type="domain" description="ATP-grasp" evidence="10">
    <location>
        <begin position="24"/>
        <end position="60"/>
    </location>
</feature>
<evidence type="ECO:0000313" key="12">
    <source>
        <dbReference type="Proteomes" id="UP000244066"/>
    </source>
</evidence>
<comment type="cofactor">
    <cofactor evidence="1">
        <name>Mn(2+)</name>
        <dbReference type="ChEBI" id="CHEBI:29035"/>
    </cofactor>
</comment>
<dbReference type="InterPro" id="IPR011761">
    <property type="entry name" value="ATP-grasp"/>
</dbReference>
<dbReference type="Gene3D" id="3.30.1490.20">
    <property type="entry name" value="ATP-grasp fold, A domain"/>
    <property type="match status" value="1"/>
</dbReference>
<accession>A0A2R7Y4C4</accession>
<sequence>MDAGSIILNAKSKGRKKLLEHEAFEVLAEYKFPVLKFGLAKNEEEVIKIADSIGYPVVLKIVSPDIVHKSDVGGVILNLTSSDDVKEGFKKIMLNVKKRTPNAKIEGVLVQEMVPSELEVIVGSTRDPTFGSVVTFGLGGIFVEVLKDVSFRVTPLTPVDADEMIREIKACRILEGYRGMPPRDLEAIKDILLKVSKLMLEVEEIQDVDLNPIMVFTQGKGAKVADARIILR</sequence>
<dbReference type="EMBL" id="NDWU01000014">
    <property type="protein sequence ID" value="PUA31672.1"/>
    <property type="molecule type" value="Genomic_DNA"/>
</dbReference>
<gene>
    <name evidence="11" type="ORF">B9J98_05640</name>
</gene>
<dbReference type="Gene3D" id="3.30.470.20">
    <property type="entry name" value="ATP-grasp fold, B domain"/>
    <property type="match status" value="1"/>
</dbReference>
<keyword evidence="6 9" id="KW-0067">ATP-binding</keyword>
<evidence type="ECO:0000256" key="7">
    <source>
        <dbReference type="ARBA" id="ARBA00022842"/>
    </source>
</evidence>
<evidence type="ECO:0000256" key="6">
    <source>
        <dbReference type="ARBA" id="ARBA00022840"/>
    </source>
</evidence>
<proteinExistence type="predicted"/>
<name>A0A2R7Y4C4_9ARCH</name>
<dbReference type="Pfam" id="PF13549">
    <property type="entry name" value="ATP-grasp_5"/>
    <property type="match status" value="1"/>
</dbReference>
<dbReference type="AlphaFoldDB" id="A0A2R7Y4C4"/>
<evidence type="ECO:0000313" key="11">
    <source>
        <dbReference type="EMBL" id="PUA31672.1"/>
    </source>
</evidence>
<dbReference type="PROSITE" id="PS50975">
    <property type="entry name" value="ATP_GRASP"/>
    <property type="match status" value="1"/>
</dbReference>
<evidence type="ECO:0000256" key="8">
    <source>
        <dbReference type="ARBA" id="ARBA00023211"/>
    </source>
</evidence>